<dbReference type="GO" id="GO:0030983">
    <property type="term" value="F:mismatched DNA binding"/>
    <property type="evidence" value="ECO:0007669"/>
    <property type="project" value="InterPro"/>
</dbReference>
<name>I7K7Z5_9CLOT</name>
<dbReference type="GO" id="GO:0006298">
    <property type="term" value="P:mismatch repair"/>
    <property type="evidence" value="ECO:0007669"/>
    <property type="project" value="InterPro"/>
</dbReference>
<evidence type="ECO:0000256" key="3">
    <source>
        <dbReference type="ARBA" id="ARBA00023125"/>
    </source>
</evidence>
<dbReference type="SMART" id="SM00534">
    <property type="entry name" value="MUTSac"/>
    <property type="match status" value="1"/>
</dbReference>
<dbReference type="GO" id="GO:0140664">
    <property type="term" value="F:ATP-dependent DNA damage sensor activity"/>
    <property type="evidence" value="ECO:0007669"/>
    <property type="project" value="InterPro"/>
</dbReference>
<sequence>MNFFDIDLKEIGFDYVYEQLQPKTVFGMEIKKNIKFYKKKNKKNLLQEFEELEDIICSIKQNRKAFDEIEHILYKFKDIRKSIERCKNGSVLDEVELFEIKNFCLNLRALKSLISEAKISNIILHSLDDVYIILDPEGKNIPTFYIYNVYSEKLNEIRNKKLEIEKKIFLEVDEKNINRLKEQRLNLVIAEEEEELKIKKELSKKISKYVNAFEENFRGIGKLDFLIEKAKLAIKYNATKPIIIDDLKVNLINQINPYVLDILKEKGKSFTPITIEMFKGTTVITGANMGGKSISLKTTTLNLLLGHLGFFVFAEYAAFPILDFIYFISDDLQSVSRGLSTFGAEIIKLNEVISRIKKEFGFAALDEVARGTNPKEGHAIVRAVCQYLNSFSSFVLVSTHYDGVVDKNMNHYQVVGLKNVDLDNLKKDLAIKNSIEVIQEYMDYSLERIEGIREVPKDALNISKLLNFDEEVIKIAENILKEGDRNEK</sequence>
<dbReference type="eggNOG" id="COG1193">
    <property type="taxonomic scope" value="Bacteria"/>
</dbReference>
<evidence type="ECO:0000259" key="4">
    <source>
        <dbReference type="SMART" id="SM00534"/>
    </source>
</evidence>
<dbReference type="InterPro" id="IPR045076">
    <property type="entry name" value="MutS"/>
</dbReference>
<proteinExistence type="predicted"/>
<dbReference type="SUPFAM" id="SSF52540">
    <property type="entry name" value="P-loop containing nucleoside triphosphate hydrolases"/>
    <property type="match status" value="1"/>
</dbReference>
<dbReference type="Gene3D" id="3.40.50.300">
    <property type="entry name" value="P-loop containing nucleotide triphosphate hydrolases"/>
    <property type="match status" value="1"/>
</dbReference>
<dbReference type="GO" id="GO:0005524">
    <property type="term" value="F:ATP binding"/>
    <property type="evidence" value="ECO:0007669"/>
    <property type="project" value="UniProtKB-KW"/>
</dbReference>
<feature type="domain" description="DNA mismatch repair proteins mutS family" evidence="4">
    <location>
        <begin position="279"/>
        <end position="481"/>
    </location>
</feature>
<dbReference type="Proteomes" id="UP000007652">
    <property type="component" value="Unassembled WGS sequence"/>
</dbReference>
<protein>
    <submittedName>
        <fullName evidence="5">MutS domain protein, family 2</fullName>
    </submittedName>
</protein>
<dbReference type="STRING" id="857293.CAAU_1575"/>
<dbReference type="InterPro" id="IPR027417">
    <property type="entry name" value="P-loop_NTPase"/>
</dbReference>
<dbReference type="PANTHER" id="PTHR11361:SF14">
    <property type="entry name" value="DNA MISMATCH REPAIR PROTEIN MUTS, TYPE 2"/>
    <property type="match status" value="1"/>
</dbReference>
<keyword evidence="6" id="KW-1185">Reference proteome</keyword>
<gene>
    <name evidence="5" type="ORF">CAAU_1575</name>
</gene>
<dbReference type="PANTHER" id="PTHR11361">
    <property type="entry name" value="DNA MISMATCH REPAIR PROTEIN MUTS FAMILY MEMBER"/>
    <property type="match status" value="1"/>
</dbReference>
<accession>I7K7Z5</accession>
<dbReference type="InterPro" id="IPR036187">
    <property type="entry name" value="DNA_mismatch_repair_MutS_sf"/>
</dbReference>
<evidence type="ECO:0000313" key="5">
    <source>
        <dbReference type="EMBL" id="CCJ33659.1"/>
    </source>
</evidence>
<keyword evidence="3" id="KW-0238">DNA-binding</keyword>
<keyword evidence="2" id="KW-0067">ATP-binding</keyword>
<dbReference type="OrthoDB" id="9777812at2"/>
<comment type="caution">
    <text evidence="5">The sequence shown here is derived from an EMBL/GenBank/DDBJ whole genome shotgun (WGS) entry which is preliminary data.</text>
</comment>
<dbReference type="EMBL" id="CAKP01000082">
    <property type="protein sequence ID" value="CCJ33659.1"/>
    <property type="molecule type" value="Genomic_DNA"/>
</dbReference>
<evidence type="ECO:0000313" key="6">
    <source>
        <dbReference type="Proteomes" id="UP000007652"/>
    </source>
</evidence>
<evidence type="ECO:0000256" key="1">
    <source>
        <dbReference type="ARBA" id="ARBA00022741"/>
    </source>
</evidence>
<keyword evidence="1" id="KW-0547">Nucleotide-binding</keyword>
<dbReference type="RefSeq" id="WP_008908923.1">
    <property type="nucleotide sequence ID" value="NZ_CAKP01000082.1"/>
</dbReference>
<reference evidence="5 6" key="1">
    <citation type="journal article" date="2011" name="J. Bacteriol.">
        <title>Draft genome sequence of Caloramator australicus strain RC3T, a thermoanaerobe from the Great Artesian Basin of Australia.</title>
        <authorList>
            <person name="Ogg C.D."/>
            <person name="Patel B.K.C."/>
        </authorList>
    </citation>
    <scope>NUCLEOTIDE SEQUENCE [LARGE SCALE GENOMIC DNA]</scope>
    <source>
        <strain evidence="5 6">RC3</strain>
    </source>
</reference>
<dbReference type="AlphaFoldDB" id="I7K7Z5"/>
<evidence type="ECO:0000256" key="2">
    <source>
        <dbReference type="ARBA" id="ARBA00022840"/>
    </source>
</evidence>
<dbReference type="InterPro" id="IPR000432">
    <property type="entry name" value="DNA_mismatch_repair_MutS_C"/>
</dbReference>
<dbReference type="SUPFAM" id="SSF48334">
    <property type="entry name" value="DNA repair protein MutS, domain III"/>
    <property type="match status" value="1"/>
</dbReference>
<organism evidence="5 6">
    <name type="scientific">Caloramator australicus RC3</name>
    <dbReference type="NCBI Taxonomy" id="857293"/>
    <lineage>
        <taxon>Bacteria</taxon>
        <taxon>Bacillati</taxon>
        <taxon>Bacillota</taxon>
        <taxon>Clostridia</taxon>
        <taxon>Eubacteriales</taxon>
        <taxon>Clostridiaceae</taxon>
        <taxon>Caloramator</taxon>
    </lineage>
</organism>
<dbReference type="Pfam" id="PF00488">
    <property type="entry name" value="MutS_V"/>
    <property type="match status" value="1"/>
</dbReference>